<accession>A0ABS6SP74</accession>
<feature type="chain" id="PRO_5046229545" description="Secreted protein" evidence="1">
    <location>
        <begin position="16"/>
        <end position="241"/>
    </location>
</feature>
<evidence type="ECO:0000313" key="2">
    <source>
        <dbReference type="EMBL" id="MBV7266646.1"/>
    </source>
</evidence>
<keyword evidence="1" id="KW-0732">Signal</keyword>
<proteinExistence type="predicted"/>
<reference evidence="2 3" key="1">
    <citation type="submission" date="2021-04" db="EMBL/GenBank/DDBJ databases">
        <authorList>
            <person name="Pira H."/>
            <person name="Risdian C."/>
            <person name="Wink J."/>
        </authorList>
    </citation>
    <scope>NUCLEOTIDE SEQUENCE [LARGE SCALE GENOMIC DNA]</scope>
    <source>
        <strain evidence="2 3">WH131</strain>
    </source>
</reference>
<dbReference type="EMBL" id="JAGSPB010000002">
    <property type="protein sequence ID" value="MBV7266646.1"/>
    <property type="molecule type" value="Genomic_DNA"/>
</dbReference>
<comment type="caution">
    <text evidence="2">The sequence shown here is derived from an EMBL/GenBank/DDBJ whole genome shotgun (WGS) entry which is preliminary data.</text>
</comment>
<name>A0ABS6SP74_9SPHN</name>
<keyword evidence="3" id="KW-1185">Reference proteome</keyword>
<dbReference type="RefSeq" id="WP_218317213.1">
    <property type="nucleotide sequence ID" value="NZ_JAGSPB010000002.1"/>
</dbReference>
<evidence type="ECO:0000313" key="3">
    <source>
        <dbReference type="Proteomes" id="UP000699975"/>
    </source>
</evidence>
<evidence type="ECO:0000256" key="1">
    <source>
        <dbReference type="SAM" id="SignalP"/>
    </source>
</evidence>
<sequence length="241" mass="27694">MLLSTLALMASPAIALQAAQQGEQPSIIVRGDAKTSTSLTDPATYFQRHCFDRQRLRQAHTLIDDDYDWQLLPPELREQWDVEQGVPAYIMHYPETDQILLLKFESIAHDDGLFDQVCTMIVYGGKSHAHFRHGLGRMMRGNPATNHLGRLDGFETIPGWNQWIWTGKFARRSEQWKAYQKSRNQPTFLVVVHASYYQRSDYLVLDLKTRDDEEARLSVARLMHRSRDVPATPLGIVADDK</sequence>
<evidence type="ECO:0008006" key="4">
    <source>
        <dbReference type="Google" id="ProtNLM"/>
    </source>
</evidence>
<organism evidence="2 3">
    <name type="scientific">Erythrobacter ani</name>
    <dbReference type="NCBI Taxonomy" id="2827235"/>
    <lineage>
        <taxon>Bacteria</taxon>
        <taxon>Pseudomonadati</taxon>
        <taxon>Pseudomonadota</taxon>
        <taxon>Alphaproteobacteria</taxon>
        <taxon>Sphingomonadales</taxon>
        <taxon>Erythrobacteraceae</taxon>
        <taxon>Erythrobacter/Porphyrobacter group</taxon>
        <taxon>Erythrobacter</taxon>
    </lineage>
</organism>
<gene>
    <name evidence="2" type="ORF">KCG45_10690</name>
</gene>
<feature type="signal peptide" evidence="1">
    <location>
        <begin position="1"/>
        <end position="15"/>
    </location>
</feature>
<protein>
    <recommendedName>
        <fullName evidence="4">Secreted protein</fullName>
    </recommendedName>
</protein>
<dbReference type="Proteomes" id="UP000699975">
    <property type="component" value="Unassembled WGS sequence"/>
</dbReference>